<sequence length="111" mass="11376">MPMDTQSQATPSSPEACLQTASSSEDISSMNDSPVINVIAKTEPSSLLTNGYATTMDTGLKTNGAPARACMMTALSIETKSNQDPTVALKMVSSSMGITLTNGAAVTAVTQ</sequence>
<protein>
    <submittedName>
        <fullName evidence="2">Uncharacterized protein</fullName>
    </submittedName>
</protein>
<evidence type="ECO:0000256" key="1">
    <source>
        <dbReference type="SAM" id="MobiDB-lite"/>
    </source>
</evidence>
<reference evidence="3" key="1">
    <citation type="submission" date="2013-03" db="EMBL/GenBank/DDBJ databases">
        <title>The Genome Sequence of Anopheles minimus MINIMUS1.</title>
        <authorList>
            <consortium name="The Broad Institute Genomics Platform"/>
            <person name="Neafsey D.E."/>
            <person name="Walton C."/>
            <person name="Walker B."/>
            <person name="Young S.K."/>
            <person name="Zeng Q."/>
            <person name="Gargeya S."/>
            <person name="Fitzgerald M."/>
            <person name="Haas B."/>
            <person name="Abouelleil A."/>
            <person name="Allen A.W."/>
            <person name="Alvarado L."/>
            <person name="Arachchi H.M."/>
            <person name="Berlin A.M."/>
            <person name="Chapman S.B."/>
            <person name="Gainer-Dewar J."/>
            <person name="Goldberg J."/>
            <person name="Griggs A."/>
            <person name="Gujja S."/>
            <person name="Hansen M."/>
            <person name="Howarth C."/>
            <person name="Imamovic A."/>
            <person name="Ireland A."/>
            <person name="Larimer J."/>
            <person name="McCowan C."/>
            <person name="Murphy C."/>
            <person name="Pearson M."/>
            <person name="Poon T.W."/>
            <person name="Priest M."/>
            <person name="Roberts A."/>
            <person name="Saif S."/>
            <person name="Shea T."/>
            <person name="Sisk P."/>
            <person name="Sykes S."/>
            <person name="Wortman J."/>
            <person name="Nusbaum C."/>
            <person name="Birren B."/>
        </authorList>
    </citation>
    <scope>NUCLEOTIDE SEQUENCE [LARGE SCALE GENOMIC DNA]</scope>
    <source>
        <strain evidence="3">MINIMUS1</strain>
    </source>
</reference>
<feature type="compositionally biased region" description="Polar residues" evidence="1">
    <location>
        <begin position="1"/>
        <end position="13"/>
    </location>
</feature>
<keyword evidence="3" id="KW-1185">Reference proteome</keyword>
<dbReference type="Proteomes" id="UP000075920">
    <property type="component" value="Unassembled WGS sequence"/>
</dbReference>
<reference evidence="2" key="2">
    <citation type="submission" date="2020-05" db="UniProtKB">
        <authorList>
            <consortium name="EnsemblMetazoa"/>
        </authorList>
    </citation>
    <scope>IDENTIFICATION</scope>
    <source>
        <strain evidence="2">MINIMUS1</strain>
    </source>
</reference>
<organism evidence="2 3">
    <name type="scientific">Anopheles minimus</name>
    <dbReference type="NCBI Taxonomy" id="112268"/>
    <lineage>
        <taxon>Eukaryota</taxon>
        <taxon>Metazoa</taxon>
        <taxon>Ecdysozoa</taxon>
        <taxon>Arthropoda</taxon>
        <taxon>Hexapoda</taxon>
        <taxon>Insecta</taxon>
        <taxon>Pterygota</taxon>
        <taxon>Neoptera</taxon>
        <taxon>Endopterygota</taxon>
        <taxon>Diptera</taxon>
        <taxon>Nematocera</taxon>
        <taxon>Culicoidea</taxon>
        <taxon>Culicidae</taxon>
        <taxon>Anophelinae</taxon>
        <taxon>Anopheles</taxon>
    </lineage>
</organism>
<dbReference type="AlphaFoldDB" id="A0A182WLQ2"/>
<proteinExistence type="predicted"/>
<dbReference type="VEuPathDB" id="VectorBase:AMIN011331"/>
<evidence type="ECO:0000313" key="3">
    <source>
        <dbReference type="Proteomes" id="UP000075920"/>
    </source>
</evidence>
<name>A0A182WLQ2_9DIPT</name>
<feature type="region of interest" description="Disordered" evidence="1">
    <location>
        <begin position="1"/>
        <end position="30"/>
    </location>
</feature>
<dbReference type="EnsemblMetazoa" id="AMIN011331-RA">
    <property type="protein sequence ID" value="AMIN011331-PA"/>
    <property type="gene ID" value="AMIN011331"/>
</dbReference>
<evidence type="ECO:0000313" key="2">
    <source>
        <dbReference type="EnsemblMetazoa" id="AMIN011331-PA"/>
    </source>
</evidence>
<accession>A0A182WLQ2</accession>